<dbReference type="GO" id="GO:0017059">
    <property type="term" value="C:serine palmitoyltransferase complex"/>
    <property type="evidence" value="ECO:0007669"/>
    <property type="project" value="TreeGrafter"/>
</dbReference>
<comment type="similarity">
    <text evidence="2">Belongs to the class-II pyridoxal-phosphate-dependent aminotransferase family.</text>
</comment>
<dbReference type="Proteomes" id="UP001186944">
    <property type="component" value="Unassembled WGS sequence"/>
</dbReference>
<keyword evidence="5" id="KW-1133">Transmembrane helix</keyword>
<dbReference type="InterPro" id="IPR015424">
    <property type="entry name" value="PyrdxlP-dep_Trfase"/>
</dbReference>
<keyword evidence="4" id="KW-0012">Acyltransferase</keyword>
<dbReference type="GO" id="GO:0004758">
    <property type="term" value="F:serine C-palmitoyltransferase activity"/>
    <property type="evidence" value="ECO:0007669"/>
    <property type="project" value="TreeGrafter"/>
</dbReference>
<gene>
    <name evidence="7" type="ORF">FSP39_021611</name>
</gene>
<feature type="domain" description="Aminotransferase class I/classII large" evidence="6">
    <location>
        <begin position="108"/>
        <end position="235"/>
    </location>
</feature>
<evidence type="ECO:0000256" key="1">
    <source>
        <dbReference type="ARBA" id="ARBA00001933"/>
    </source>
</evidence>
<dbReference type="SUPFAM" id="SSF53383">
    <property type="entry name" value="PLP-dependent transferases"/>
    <property type="match status" value="1"/>
</dbReference>
<feature type="non-terminal residue" evidence="7">
    <location>
        <position position="1"/>
    </location>
</feature>
<feature type="transmembrane region" description="Helical" evidence="5">
    <location>
        <begin position="12"/>
        <end position="30"/>
    </location>
</feature>
<protein>
    <recommendedName>
        <fullName evidence="6">Aminotransferase class I/classII large domain-containing protein</fullName>
    </recommendedName>
</protein>
<dbReference type="GO" id="GO:0046513">
    <property type="term" value="P:ceramide biosynthetic process"/>
    <property type="evidence" value="ECO:0007669"/>
    <property type="project" value="TreeGrafter"/>
</dbReference>
<dbReference type="InterPro" id="IPR015421">
    <property type="entry name" value="PyrdxlP-dep_Trfase_major"/>
</dbReference>
<evidence type="ECO:0000256" key="4">
    <source>
        <dbReference type="ARBA" id="ARBA00023315"/>
    </source>
</evidence>
<reference evidence="7" key="1">
    <citation type="submission" date="2019-08" db="EMBL/GenBank/DDBJ databases">
        <title>The improved chromosome-level genome for the pearl oyster Pinctada fucata martensii using PacBio sequencing and Hi-C.</title>
        <authorList>
            <person name="Zheng Z."/>
        </authorList>
    </citation>
    <scope>NUCLEOTIDE SEQUENCE</scope>
    <source>
        <strain evidence="7">ZZ-2019</strain>
        <tissue evidence="7">Adductor muscle</tissue>
    </source>
</reference>
<evidence type="ECO:0000256" key="2">
    <source>
        <dbReference type="ARBA" id="ARBA00008392"/>
    </source>
</evidence>
<dbReference type="GO" id="GO:0016020">
    <property type="term" value="C:membrane"/>
    <property type="evidence" value="ECO:0007669"/>
    <property type="project" value="GOC"/>
</dbReference>
<name>A0AA88YCN0_PINIB</name>
<dbReference type="Gene3D" id="3.40.640.10">
    <property type="entry name" value="Type I PLP-dependent aspartate aminotransferase-like (Major domain)"/>
    <property type="match status" value="1"/>
</dbReference>
<accession>A0AA88YCN0</accession>
<comment type="cofactor">
    <cofactor evidence="1">
        <name>pyridoxal 5'-phosphate</name>
        <dbReference type="ChEBI" id="CHEBI:597326"/>
    </cofactor>
</comment>
<dbReference type="EMBL" id="VSWD01000009">
    <property type="protein sequence ID" value="KAK3093900.1"/>
    <property type="molecule type" value="Genomic_DNA"/>
</dbReference>
<evidence type="ECO:0000256" key="3">
    <source>
        <dbReference type="ARBA" id="ARBA00022679"/>
    </source>
</evidence>
<dbReference type="InterPro" id="IPR004839">
    <property type="entry name" value="Aminotransferase_I/II_large"/>
</dbReference>
<keyword evidence="3" id="KW-0808">Transferase</keyword>
<evidence type="ECO:0000259" key="6">
    <source>
        <dbReference type="Pfam" id="PF00155"/>
    </source>
</evidence>
<dbReference type="PANTHER" id="PTHR13693:SF3">
    <property type="entry name" value="LD36009P"/>
    <property type="match status" value="1"/>
</dbReference>
<evidence type="ECO:0000313" key="7">
    <source>
        <dbReference type="EMBL" id="KAK3093900.1"/>
    </source>
</evidence>
<evidence type="ECO:0000313" key="8">
    <source>
        <dbReference type="Proteomes" id="UP001186944"/>
    </source>
</evidence>
<sequence>FEEDFYESFEDTPMLAAISTYVGYLILVAVGHIREFLKGIGIGVVKCMAEPKLPGFVPLYQSWESFYTWYVYRRIRDCWNRPVGSVPGAEMDIVDRETKDHGWNFRQTKVVNFGSYNYLGFSSNVGPCADAVAETVREYGVGTSTSRQELGYLDLHKELDTLVAEYLGVEAAITIPMGFATNSMNMPSLVGKGCLILSDELNHASLILGCRLSGASIRTFKHNCMKDLEKKLRQAIVELQPRNT</sequence>
<dbReference type="Pfam" id="PF00155">
    <property type="entry name" value="Aminotran_1_2"/>
    <property type="match status" value="1"/>
</dbReference>
<dbReference type="InterPro" id="IPR050087">
    <property type="entry name" value="AON_synthase_class-II"/>
</dbReference>
<dbReference type="AlphaFoldDB" id="A0AA88YCN0"/>
<evidence type="ECO:0000256" key="5">
    <source>
        <dbReference type="SAM" id="Phobius"/>
    </source>
</evidence>
<comment type="caution">
    <text evidence="7">The sequence shown here is derived from an EMBL/GenBank/DDBJ whole genome shotgun (WGS) entry which is preliminary data.</text>
</comment>
<keyword evidence="5" id="KW-0812">Transmembrane</keyword>
<dbReference type="GO" id="GO:0030170">
    <property type="term" value="F:pyridoxal phosphate binding"/>
    <property type="evidence" value="ECO:0007669"/>
    <property type="project" value="InterPro"/>
</dbReference>
<dbReference type="PANTHER" id="PTHR13693">
    <property type="entry name" value="CLASS II AMINOTRANSFERASE/8-AMINO-7-OXONONANOATE SYNTHASE"/>
    <property type="match status" value="1"/>
</dbReference>
<dbReference type="GO" id="GO:0046512">
    <property type="term" value="P:sphingosine biosynthetic process"/>
    <property type="evidence" value="ECO:0007669"/>
    <property type="project" value="TreeGrafter"/>
</dbReference>
<organism evidence="7 8">
    <name type="scientific">Pinctada imbricata</name>
    <name type="common">Atlantic pearl-oyster</name>
    <name type="synonym">Pinctada martensii</name>
    <dbReference type="NCBI Taxonomy" id="66713"/>
    <lineage>
        <taxon>Eukaryota</taxon>
        <taxon>Metazoa</taxon>
        <taxon>Spiralia</taxon>
        <taxon>Lophotrochozoa</taxon>
        <taxon>Mollusca</taxon>
        <taxon>Bivalvia</taxon>
        <taxon>Autobranchia</taxon>
        <taxon>Pteriomorphia</taxon>
        <taxon>Pterioida</taxon>
        <taxon>Pterioidea</taxon>
        <taxon>Pteriidae</taxon>
        <taxon>Pinctada</taxon>
    </lineage>
</organism>
<proteinExistence type="inferred from homology"/>
<keyword evidence="5" id="KW-0472">Membrane</keyword>
<keyword evidence="8" id="KW-1185">Reference proteome</keyword>